<dbReference type="PANTHER" id="PTHR46796">
    <property type="entry name" value="HTH-TYPE TRANSCRIPTIONAL ACTIVATOR RHAS-RELATED"/>
    <property type="match status" value="1"/>
</dbReference>
<evidence type="ECO:0000256" key="3">
    <source>
        <dbReference type="ARBA" id="ARBA00023163"/>
    </source>
</evidence>
<name>A0ABS4PU26_9PSEU</name>
<organism evidence="5 6">
    <name type="scientific">Amycolatopsis magusensis</name>
    <dbReference type="NCBI Taxonomy" id="882444"/>
    <lineage>
        <taxon>Bacteria</taxon>
        <taxon>Bacillati</taxon>
        <taxon>Actinomycetota</taxon>
        <taxon>Actinomycetes</taxon>
        <taxon>Pseudonocardiales</taxon>
        <taxon>Pseudonocardiaceae</taxon>
        <taxon>Amycolatopsis</taxon>
    </lineage>
</organism>
<dbReference type="SMART" id="SM00342">
    <property type="entry name" value="HTH_ARAC"/>
    <property type="match status" value="1"/>
</dbReference>
<dbReference type="PANTHER" id="PTHR46796:SF15">
    <property type="entry name" value="BLL1074 PROTEIN"/>
    <property type="match status" value="1"/>
</dbReference>
<dbReference type="Proteomes" id="UP000741013">
    <property type="component" value="Unassembled WGS sequence"/>
</dbReference>
<dbReference type="EMBL" id="JAGGMS010000001">
    <property type="protein sequence ID" value="MBP2182925.1"/>
    <property type="molecule type" value="Genomic_DNA"/>
</dbReference>
<gene>
    <name evidence="5" type="ORF">JOM49_004451</name>
</gene>
<keyword evidence="3" id="KW-0804">Transcription</keyword>
<reference evidence="5 6" key="1">
    <citation type="submission" date="2021-03" db="EMBL/GenBank/DDBJ databases">
        <title>Sequencing the genomes of 1000 actinobacteria strains.</title>
        <authorList>
            <person name="Klenk H.-P."/>
        </authorList>
    </citation>
    <scope>NUCLEOTIDE SEQUENCE [LARGE SCALE GENOMIC DNA]</scope>
    <source>
        <strain evidence="5 6">DSM 45510</strain>
    </source>
</reference>
<dbReference type="Gene3D" id="1.10.10.60">
    <property type="entry name" value="Homeodomain-like"/>
    <property type="match status" value="1"/>
</dbReference>
<proteinExistence type="predicted"/>
<dbReference type="InterPro" id="IPR050204">
    <property type="entry name" value="AraC_XylS_family_regulators"/>
</dbReference>
<sequence>MREHGKRSIAELTAEVGCSHRQLSRLFTQHIGLSPKRAARVLRLRRALCLSMRGMGAATVAAQCGFSDQAHLSRECRQLADRSLRQLSSNGEGGQFLQDPATG</sequence>
<keyword evidence="1" id="KW-0805">Transcription regulation</keyword>
<evidence type="ECO:0000256" key="2">
    <source>
        <dbReference type="ARBA" id="ARBA00023125"/>
    </source>
</evidence>
<dbReference type="InterPro" id="IPR018060">
    <property type="entry name" value="HTH_AraC"/>
</dbReference>
<protein>
    <submittedName>
        <fullName evidence="5">Transcriptional regulator GlxA family with amidase domain</fullName>
    </submittedName>
</protein>
<evidence type="ECO:0000256" key="1">
    <source>
        <dbReference type="ARBA" id="ARBA00023015"/>
    </source>
</evidence>
<dbReference type="PROSITE" id="PS01124">
    <property type="entry name" value="HTH_ARAC_FAMILY_2"/>
    <property type="match status" value="1"/>
</dbReference>
<evidence type="ECO:0000259" key="4">
    <source>
        <dbReference type="PROSITE" id="PS01124"/>
    </source>
</evidence>
<comment type="caution">
    <text evidence="5">The sequence shown here is derived from an EMBL/GenBank/DDBJ whole genome shotgun (WGS) entry which is preliminary data.</text>
</comment>
<evidence type="ECO:0000313" key="5">
    <source>
        <dbReference type="EMBL" id="MBP2182925.1"/>
    </source>
</evidence>
<keyword evidence="2" id="KW-0238">DNA-binding</keyword>
<accession>A0ABS4PU26</accession>
<keyword evidence="6" id="KW-1185">Reference proteome</keyword>
<evidence type="ECO:0000313" key="6">
    <source>
        <dbReference type="Proteomes" id="UP000741013"/>
    </source>
</evidence>
<feature type="domain" description="HTH araC/xylS-type" evidence="4">
    <location>
        <begin position="1"/>
        <end position="90"/>
    </location>
</feature>
<dbReference type="Pfam" id="PF12833">
    <property type="entry name" value="HTH_18"/>
    <property type="match status" value="1"/>
</dbReference>